<organism evidence="1">
    <name type="scientific">Paraconexibacter sp. AEG42_29</name>
    <dbReference type="NCBI Taxonomy" id="2997339"/>
    <lineage>
        <taxon>Bacteria</taxon>
        <taxon>Bacillati</taxon>
        <taxon>Actinomycetota</taxon>
        <taxon>Thermoleophilia</taxon>
        <taxon>Solirubrobacterales</taxon>
        <taxon>Paraconexibacteraceae</taxon>
        <taxon>Paraconexibacter</taxon>
    </lineage>
</organism>
<reference evidence="1" key="1">
    <citation type="submission" date="2022-12" db="EMBL/GenBank/DDBJ databases">
        <title>Paraconexibacter alkalitolerans sp. nov. and Baekduia alba sp. nov., isolated from soil and emended description of the genera Paraconexibacter (Chun et al., 2020) and Baekduia (An et al., 2020).</title>
        <authorList>
            <person name="Vieira S."/>
            <person name="Huber K.J."/>
            <person name="Geppert A."/>
            <person name="Wolf J."/>
            <person name="Neumann-Schaal M."/>
            <person name="Muesken M."/>
            <person name="Overmann J."/>
        </authorList>
    </citation>
    <scope>NUCLEOTIDE SEQUENCE</scope>
    <source>
        <strain evidence="1">AEG42_29</strain>
    </source>
</reference>
<proteinExistence type="predicted"/>
<dbReference type="AlphaFoldDB" id="A0AAU7AVH0"/>
<gene>
    <name evidence="1" type="ORF">DSM112329_02573</name>
</gene>
<dbReference type="KEGG" id="parq:DSM112329_02573"/>
<evidence type="ECO:0000313" key="1">
    <source>
        <dbReference type="EMBL" id="XAY05715.1"/>
    </source>
</evidence>
<protein>
    <submittedName>
        <fullName evidence="1">Uncharacterized protein</fullName>
    </submittedName>
</protein>
<dbReference type="EMBL" id="CP114014">
    <property type="protein sequence ID" value="XAY05715.1"/>
    <property type="molecule type" value="Genomic_DNA"/>
</dbReference>
<sequence length="88" mass="9959">MYMYATAIPGGVVVHAYKHCSSREYLFLDDVGDAYRYQPVCRGYSRVRLDTAVLDPYAFDLLFGQVDPEALVELRGVYERANRIASSS</sequence>
<name>A0AAU7AVH0_9ACTN</name>
<accession>A0AAU7AVH0</accession>